<name>A0A9X4NSX3_9BURK</name>
<evidence type="ECO:0000313" key="2">
    <source>
        <dbReference type="Proteomes" id="UP001152876"/>
    </source>
</evidence>
<dbReference type="AlphaFoldDB" id="A0A9X4NSX3"/>
<accession>A0A9X4NSX3</accession>
<sequence length="68" mass="7584">MSTPIHDEETQRQLDKAVATLRAQLALRGIHCYDCTTGGWLVCDHTMSRHCPNVESLDAFARQVGATR</sequence>
<dbReference type="RefSeq" id="WP_068169234.1">
    <property type="nucleotide sequence ID" value="NZ_AOGK01000001.1"/>
</dbReference>
<protein>
    <submittedName>
        <fullName evidence="1">Uncharacterized protein</fullName>
    </submittedName>
</protein>
<dbReference type="EMBL" id="AOGK01000001">
    <property type="protein sequence ID" value="MDG5973725.1"/>
    <property type="molecule type" value="Genomic_DNA"/>
</dbReference>
<dbReference type="Proteomes" id="UP001152876">
    <property type="component" value="Unassembled WGS sequence"/>
</dbReference>
<comment type="caution">
    <text evidence="1">The sequence shown here is derived from an EMBL/GenBank/DDBJ whole genome shotgun (WGS) entry which is preliminary data.</text>
</comment>
<keyword evidence="2" id="KW-1185">Reference proteome</keyword>
<organism evidence="1 2">
    <name type="scientific">Hydrogenophaga taeniospiralis CCUG 15921</name>
    <dbReference type="NCBI Taxonomy" id="1281780"/>
    <lineage>
        <taxon>Bacteria</taxon>
        <taxon>Pseudomonadati</taxon>
        <taxon>Pseudomonadota</taxon>
        <taxon>Betaproteobacteria</taxon>
        <taxon>Burkholderiales</taxon>
        <taxon>Comamonadaceae</taxon>
        <taxon>Hydrogenophaga</taxon>
    </lineage>
</organism>
<evidence type="ECO:0000313" key="1">
    <source>
        <dbReference type="EMBL" id="MDG5973725.1"/>
    </source>
</evidence>
<proteinExistence type="predicted"/>
<gene>
    <name evidence="1" type="ORF">H010_00590</name>
</gene>
<reference evidence="1" key="1">
    <citation type="submission" date="2013-01" db="EMBL/GenBank/DDBJ databases">
        <title>Genome draft of Hydrogenophaga taeniospiralis 2K1.</title>
        <authorList>
            <person name="Gomila M."/>
            <person name="Lalucat J."/>
        </authorList>
    </citation>
    <scope>NUCLEOTIDE SEQUENCE</scope>
    <source>
        <strain evidence="1">CCUG 15921</strain>
    </source>
</reference>